<gene>
    <name evidence="2" type="ORF">HPB51_014334</name>
</gene>
<proteinExistence type="predicted"/>
<reference evidence="2" key="1">
    <citation type="journal article" date="2020" name="Cell">
        <title>Large-Scale Comparative Analyses of Tick Genomes Elucidate Their Genetic Diversity and Vector Capacities.</title>
        <authorList>
            <consortium name="Tick Genome and Microbiome Consortium (TIGMIC)"/>
            <person name="Jia N."/>
            <person name="Wang J."/>
            <person name="Shi W."/>
            <person name="Du L."/>
            <person name="Sun Y."/>
            <person name="Zhan W."/>
            <person name="Jiang J.F."/>
            <person name="Wang Q."/>
            <person name="Zhang B."/>
            <person name="Ji P."/>
            <person name="Bell-Sakyi L."/>
            <person name="Cui X.M."/>
            <person name="Yuan T.T."/>
            <person name="Jiang B.G."/>
            <person name="Yang W.F."/>
            <person name="Lam T.T."/>
            <person name="Chang Q.C."/>
            <person name="Ding S.J."/>
            <person name="Wang X.J."/>
            <person name="Zhu J.G."/>
            <person name="Ruan X.D."/>
            <person name="Zhao L."/>
            <person name="Wei J.T."/>
            <person name="Ye R.Z."/>
            <person name="Que T.C."/>
            <person name="Du C.H."/>
            <person name="Zhou Y.H."/>
            <person name="Cheng J.X."/>
            <person name="Dai P.F."/>
            <person name="Guo W.B."/>
            <person name="Han X.H."/>
            <person name="Huang E.J."/>
            <person name="Li L.F."/>
            <person name="Wei W."/>
            <person name="Gao Y.C."/>
            <person name="Liu J.Z."/>
            <person name="Shao H.Z."/>
            <person name="Wang X."/>
            <person name="Wang C.C."/>
            <person name="Yang T.C."/>
            <person name="Huo Q.B."/>
            <person name="Li W."/>
            <person name="Chen H.Y."/>
            <person name="Chen S.E."/>
            <person name="Zhou L.G."/>
            <person name="Ni X.B."/>
            <person name="Tian J.H."/>
            <person name="Sheng Y."/>
            <person name="Liu T."/>
            <person name="Pan Y.S."/>
            <person name="Xia L.Y."/>
            <person name="Li J."/>
            <person name="Zhao F."/>
            <person name="Cao W.C."/>
        </authorList>
    </citation>
    <scope>NUCLEOTIDE SEQUENCE</scope>
    <source>
        <strain evidence="2">Rmic-2018</strain>
    </source>
</reference>
<evidence type="ECO:0000256" key="1">
    <source>
        <dbReference type="SAM" id="MobiDB-lite"/>
    </source>
</evidence>
<keyword evidence="3" id="KW-1185">Reference proteome</keyword>
<feature type="region of interest" description="Disordered" evidence="1">
    <location>
        <begin position="32"/>
        <end position="72"/>
    </location>
</feature>
<reference evidence="2" key="2">
    <citation type="submission" date="2021-09" db="EMBL/GenBank/DDBJ databases">
        <authorList>
            <person name="Jia N."/>
            <person name="Wang J."/>
            <person name="Shi W."/>
            <person name="Du L."/>
            <person name="Sun Y."/>
            <person name="Zhan W."/>
            <person name="Jiang J."/>
            <person name="Wang Q."/>
            <person name="Zhang B."/>
            <person name="Ji P."/>
            <person name="Sakyi L.B."/>
            <person name="Cui X."/>
            <person name="Yuan T."/>
            <person name="Jiang B."/>
            <person name="Yang W."/>
            <person name="Lam T.T.-Y."/>
            <person name="Chang Q."/>
            <person name="Ding S."/>
            <person name="Wang X."/>
            <person name="Zhu J."/>
            <person name="Ruan X."/>
            <person name="Zhao L."/>
            <person name="Wei J."/>
            <person name="Que T."/>
            <person name="Du C."/>
            <person name="Cheng J."/>
            <person name="Dai P."/>
            <person name="Han X."/>
            <person name="Huang E."/>
            <person name="Gao Y."/>
            <person name="Liu J."/>
            <person name="Shao H."/>
            <person name="Ye R."/>
            <person name="Li L."/>
            <person name="Wei W."/>
            <person name="Wang X."/>
            <person name="Wang C."/>
            <person name="Huo Q."/>
            <person name="Li W."/>
            <person name="Guo W."/>
            <person name="Chen H."/>
            <person name="Chen S."/>
            <person name="Zhou L."/>
            <person name="Zhou L."/>
            <person name="Ni X."/>
            <person name="Tian J."/>
            <person name="Zhou Y."/>
            <person name="Sheng Y."/>
            <person name="Liu T."/>
            <person name="Pan Y."/>
            <person name="Xia L."/>
            <person name="Li J."/>
            <person name="Zhao F."/>
            <person name="Cao W."/>
        </authorList>
    </citation>
    <scope>NUCLEOTIDE SEQUENCE</scope>
    <source>
        <strain evidence="2">Rmic-2018</strain>
        <tissue evidence="2">Larvae</tissue>
    </source>
</reference>
<evidence type="ECO:0000313" key="2">
    <source>
        <dbReference type="EMBL" id="KAH8035977.1"/>
    </source>
</evidence>
<protein>
    <submittedName>
        <fullName evidence="2">Uncharacterized protein</fullName>
    </submittedName>
</protein>
<organism evidence="2 3">
    <name type="scientific">Rhipicephalus microplus</name>
    <name type="common">Cattle tick</name>
    <name type="synonym">Boophilus microplus</name>
    <dbReference type="NCBI Taxonomy" id="6941"/>
    <lineage>
        <taxon>Eukaryota</taxon>
        <taxon>Metazoa</taxon>
        <taxon>Ecdysozoa</taxon>
        <taxon>Arthropoda</taxon>
        <taxon>Chelicerata</taxon>
        <taxon>Arachnida</taxon>
        <taxon>Acari</taxon>
        <taxon>Parasitiformes</taxon>
        <taxon>Ixodida</taxon>
        <taxon>Ixodoidea</taxon>
        <taxon>Ixodidae</taxon>
        <taxon>Rhipicephalinae</taxon>
        <taxon>Rhipicephalus</taxon>
        <taxon>Boophilus</taxon>
    </lineage>
</organism>
<dbReference type="Proteomes" id="UP000821866">
    <property type="component" value="Chromosome 11"/>
</dbReference>
<dbReference type="AlphaFoldDB" id="A0A9J6ENF6"/>
<accession>A0A9J6ENF6</accession>
<sequence length="238" mass="26866">MAEERDQGHVFVEFTRRLRGTSYVSPLLSVRRSSFPSPVDTERAPASRGERATATLLHSDKTGPQETSPRLASALPPPLSLRLYHYAAHYSVATATELMTSPTCPCYAFLSVKGGKPREGAALGRRYDVSRERGEGKYISSPFIHRSERSALFFLFLAAAFARLRHLWSPPRKLNARRWNTRRHLARAAADSDVFRPPECLVEEGKRQARFSLAPPFTPALRGFCHSAGSLRRRCRRW</sequence>
<name>A0A9J6ENF6_RHIMP</name>
<comment type="caution">
    <text evidence="2">The sequence shown here is derived from an EMBL/GenBank/DDBJ whole genome shotgun (WGS) entry which is preliminary data.</text>
</comment>
<feature type="compositionally biased region" description="Basic and acidic residues" evidence="1">
    <location>
        <begin position="40"/>
        <end position="51"/>
    </location>
</feature>
<dbReference type="EMBL" id="JABSTU010000003">
    <property type="protein sequence ID" value="KAH8035977.1"/>
    <property type="molecule type" value="Genomic_DNA"/>
</dbReference>
<evidence type="ECO:0000313" key="3">
    <source>
        <dbReference type="Proteomes" id="UP000821866"/>
    </source>
</evidence>